<dbReference type="PRINTS" id="PR00455">
    <property type="entry name" value="HTHTETR"/>
</dbReference>
<dbReference type="PANTHER" id="PTHR30055:SF234">
    <property type="entry name" value="HTH-TYPE TRANSCRIPTIONAL REGULATOR BETI"/>
    <property type="match status" value="1"/>
</dbReference>
<dbReference type="Pfam" id="PF21597">
    <property type="entry name" value="TetR_C_43"/>
    <property type="match status" value="1"/>
</dbReference>
<evidence type="ECO:0000313" key="6">
    <source>
        <dbReference type="EMBL" id="OBB81705.1"/>
    </source>
</evidence>
<evidence type="ECO:0000256" key="4">
    <source>
        <dbReference type="PROSITE-ProRule" id="PRU00335"/>
    </source>
</evidence>
<dbReference type="SUPFAM" id="SSF48498">
    <property type="entry name" value="Tetracyclin repressor-like, C-terminal domain"/>
    <property type="match status" value="1"/>
</dbReference>
<sequence length="187" mass="20045">MVGRSDARRNRERLLEAATAAFTAHGGSVSLESIARDAGVGIGTLYRHFPNREALVEAIYRTELAEVAAAAEQLLERHPPKTALRRWMDRYAGFVAAKRGMAESLQAIFDSGAMEPTQTRDSIVGAVEMLLQAGADDATLRADVQADDVVSSLIGIFLVSGSPEQTGRMLDLLVAGVAAQPTPPRRT</sequence>
<evidence type="ECO:0000256" key="2">
    <source>
        <dbReference type="ARBA" id="ARBA00023125"/>
    </source>
</evidence>
<dbReference type="InterPro" id="IPR009057">
    <property type="entry name" value="Homeodomain-like_sf"/>
</dbReference>
<accession>A0A1A0VEM4</accession>
<keyword evidence="3" id="KW-0804">Transcription</keyword>
<proteinExistence type="predicted"/>
<dbReference type="SUPFAM" id="SSF46689">
    <property type="entry name" value="Homeodomain-like"/>
    <property type="match status" value="1"/>
</dbReference>
<dbReference type="InterPro" id="IPR036271">
    <property type="entry name" value="Tet_transcr_reg_TetR-rel_C_sf"/>
</dbReference>
<dbReference type="EMBL" id="LZSX01000074">
    <property type="protein sequence ID" value="OBB81705.1"/>
    <property type="molecule type" value="Genomic_DNA"/>
</dbReference>
<dbReference type="Proteomes" id="UP000091914">
    <property type="component" value="Unassembled WGS sequence"/>
</dbReference>
<feature type="DNA-binding region" description="H-T-H motif" evidence="4">
    <location>
        <begin position="30"/>
        <end position="49"/>
    </location>
</feature>
<dbReference type="InterPro" id="IPR050109">
    <property type="entry name" value="HTH-type_TetR-like_transc_reg"/>
</dbReference>
<reference evidence="6 7" key="1">
    <citation type="submission" date="2016-06" db="EMBL/GenBank/DDBJ databases">
        <authorList>
            <person name="Kjaerup R.B."/>
            <person name="Dalgaard T.S."/>
            <person name="Juul-Madsen H.R."/>
        </authorList>
    </citation>
    <scope>NUCLEOTIDE SEQUENCE [LARGE SCALE GENOMIC DNA]</scope>
    <source>
        <strain evidence="6 7">852002-51834_SCH5396731</strain>
    </source>
</reference>
<evidence type="ECO:0000259" key="5">
    <source>
        <dbReference type="PROSITE" id="PS50977"/>
    </source>
</evidence>
<evidence type="ECO:0000256" key="3">
    <source>
        <dbReference type="ARBA" id="ARBA00023163"/>
    </source>
</evidence>
<dbReference type="Gene3D" id="1.10.357.10">
    <property type="entry name" value="Tetracycline Repressor, domain 2"/>
    <property type="match status" value="1"/>
</dbReference>
<dbReference type="OrthoDB" id="9795011at2"/>
<organism evidence="6 7">
    <name type="scientific">Mycobacterium colombiense</name>
    <dbReference type="NCBI Taxonomy" id="339268"/>
    <lineage>
        <taxon>Bacteria</taxon>
        <taxon>Bacillati</taxon>
        <taxon>Actinomycetota</taxon>
        <taxon>Actinomycetes</taxon>
        <taxon>Mycobacteriales</taxon>
        <taxon>Mycobacteriaceae</taxon>
        <taxon>Mycobacterium</taxon>
        <taxon>Mycobacterium avium complex (MAC)</taxon>
    </lineage>
</organism>
<dbReference type="GO" id="GO:0003700">
    <property type="term" value="F:DNA-binding transcription factor activity"/>
    <property type="evidence" value="ECO:0007669"/>
    <property type="project" value="TreeGrafter"/>
</dbReference>
<dbReference type="PROSITE" id="PS50977">
    <property type="entry name" value="HTH_TETR_2"/>
    <property type="match status" value="1"/>
</dbReference>
<dbReference type="Pfam" id="PF00440">
    <property type="entry name" value="TetR_N"/>
    <property type="match status" value="1"/>
</dbReference>
<keyword evidence="2 4" id="KW-0238">DNA-binding</keyword>
<keyword evidence="1" id="KW-0805">Transcription regulation</keyword>
<protein>
    <submittedName>
        <fullName evidence="6">TetR family transcriptional regulator</fullName>
    </submittedName>
</protein>
<dbReference type="InterPro" id="IPR001647">
    <property type="entry name" value="HTH_TetR"/>
</dbReference>
<comment type="caution">
    <text evidence="6">The sequence shown here is derived from an EMBL/GenBank/DDBJ whole genome shotgun (WGS) entry which is preliminary data.</text>
</comment>
<feature type="domain" description="HTH tetR-type" evidence="5">
    <location>
        <begin position="8"/>
        <end position="67"/>
    </location>
</feature>
<name>A0A1A0VEM4_9MYCO</name>
<dbReference type="InterPro" id="IPR049445">
    <property type="entry name" value="TetR_SbtR-like_C"/>
</dbReference>
<evidence type="ECO:0000256" key="1">
    <source>
        <dbReference type="ARBA" id="ARBA00023015"/>
    </source>
</evidence>
<dbReference type="PANTHER" id="PTHR30055">
    <property type="entry name" value="HTH-TYPE TRANSCRIPTIONAL REGULATOR RUTR"/>
    <property type="match status" value="1"/>
</dbReference>
<dbReference type="AlphaFoldDB" id="A0A1A0VEM4"/>
<evidence type="ECO:0000313" key="7">
    <source>
        <dbReference type="Proteomes" id="UP000091914"/>
    </source>
</evidence>
<dbReference type="RefSeq" id="WP_064882930.1">
    <property type="nucleotide sequence ID" value="NZ_LZSX01000074.1"/>
</dbReference>
<dbReference type="GO" id="GO:0000976">
    <property type="term" value="F:transcription cis-regulatory region binding"/>
    <property type="evidence" value="ECO:0007669"/>
    <property type="project" value="TreeGrafter"/>
</dbReference>
<gene>
    <name evidence="6" type="ORF">A5760_15500</name>
</gene>